<name>A0A5C6CKR4_9BACT</name>
<reference evidence="7 8" key="1">
    <citation type="submission" date="2019-02" db="EMBL/GenBank/DDBJ databases">
        <title>Deep-cultivation of Planctomycetes and their phenomic and genomic characterization uncovers novel biology.</title>
        <authorList>
            <person name="Wiegand S."/>
            <person name="Jogler M."/>
            <person name="Boedeker C."/>
            <person name="Pinto D."/>
            <person name="Vollmers J."/>
            <person name="Rivas-Marin E."/>
            <person name="Kohn T."/>
            <person name="Peeters S.H."/>
            <person name="Heuer A."/>
            <person name="Rast P."/>
            <person name="Oberbeckmann S."/>
            <person name="Bunk B."/>
            <person name="Jeske O."/>
            <person name="Meyerdierks A."/>
            <person name="Storesund J.E."/>
            <person name="Kallscheuer N."/>
            <person name="Luecker S."/>
            <person name="Lage O.M."/>
            <person name="Pohl T."/>
            <person name="Merkel B.J."/>
            <person name="Hornburger P."/>
            <person name="Mueller R.-W."/>
            <person name="Bruemmer F."/>
            <person name="Labrenz M."/>
            <person name="Spormann A.M."/>
            <person name="Op Den Camp H."/>
            <person name="Overmann J."/>
            <person name="Amann R."/>
            <person name="Jetten M.S.M."/>
            <person name="Mascher T."/>
            <person name="Medema M.H."/>
            <person name="Devos D.P."/>
            <person name="Kaster A.-K."/>
            <person name="Ovreas L."/>
            <person name="Rohde M."/>
            <person name="Galperin M.Y."/>
            <person name="Jogler C."/>
        </authorList>
    </citation>
    <scope>NUCLEOTIDE SEQUENCE [LARGE SCALE GENOMIC DNA]</scope>
    <source>
        <strain evidence="7 8">Pla52o</strain>
    </source>
</reference>
<evidence type="ECO:0000256" key="5">
    <source>
        <dbReference type="ARBA" id="ARBA00023237"/>
    </source>
</evidence>
<keyword evidence="6" id="KW-1133">Transmembrane helix</keyword>
<evidence type="ECO:0000256" key="1">
    <source>
        <dbReference type="ARBA" id="ARBA00004442"/>
    </source>
</evidence>
<dbReference type="GO" id="GO:0015562">
    <property type="term" value="F:efflux transmembrane transporter activity"/>
    <property type="evidence" value="ECO:0007669"/>
    <property type="project" value="InterPro"/>
</dbReference>
<evidence type="ECO:0000256" key="6">
    <source>
        <dbReference type="SAM" id="Phobius"/>
    </source>
</evidence>
<dbReference type="PANTHER" id="PTHR30026:SF23">
    <property type="entry name" value="TO APRF-PUTATIVE OUTER MEMBRANE EFFLUX PROTEIN OR SECRETED ALKALINE PHOSPHATASE-RELATED"/>
    <property type="match status" value="1"/>
</dbReference>
<dbReference type="SUPFAM" id="SSF56954">
    <property type="entry name" value="Outer membrane efflux proteins (OEP)"/>
    <property type="match status" value="1"/>
</dbReference>
<feature type="transmembrane region" description="Helical" evidence="6">
    <location>
        <begin position="15"/>
        <end position="34"/>
    </location>
</feature>
<keyword evidence="8" id="KW-1185">Reference proteome</keyword>
<proteinExistence type="predicted"/>
<dbReference type="EMBL" id="SJPT01000004">
    <property type="protein sequence ID" value="TWU23419.1"/>
    <property type="molecule type" value="Genomic_DNA"/>
</dbReference>
<evidence type="ECO:0000256" key="3">
    <source>
        <dbReference type="ARBA" id="ARBA00022692"/>
    </source>
</evidence>
<dbReference type="InterPro" id="IPR051906">
    <property type="entry name" value="TolC-like"/>
</dbReference>
<evidence type="ECO:0000313" key="8">
    <source>
        <dbReference type="Proteomes" id="UP000316304"/>
    </source>
</evidence>
<accession>A0A5C6CKR4</accession>
<organism evidence="7 8">
    <name type="scientific">Novipirellula galeiformis</name>
    <dbReference type="NCBI Taxonomy" id="2528004"/>
    <lineage>
        <taxon>Bacteria</taxon>
        <taxon>Pseudomonadati</taxon>
        <taxon>Planctomycetota</taxon>
        <taxon>Planctomycetia</taxon>
        <taxon>Pirellulales</taxon>
        <taxon>Pirellulaceae</taxon>
        <taxon>Novipirellula</taxon>
    </lineage>
</organism>
<dbReference type="GO" id="GO:0009279">
    <property type="term" value="C:cell outer membrane"/>
    <property type="evidence" value="ECO:0007669"/>
    <property type="project" value="UniProtKB-SubCell"/>
</dbReference>
<keyword evidence="2" id="KW-1134">Transmembrane beta strand</keyword>
<evidence type="ECO:0000256" key="2">
    <source>
        <dbReference type="ARBA" id="ARBA00022452"/>
    </source>
</evidence>
<sequence>MGNLIAPLDRLRRVVIGRAGIVVLIALLVVVIAGCHTNVPKRSITGEIDSMQALANGVEFDSVVDMPAAADTGVPFTVYDQATEYWDLTAEEAIHIALQNSTVLRDLGGLTVRSPDQVPTVYDPVLRETDPRFGVDAALSAFDAQLNALAVFENNDRAVNNRFLGGGANLIKQDLGNYRVELTKKAATGTDFTLRQVIDYDANNLPGNLFSSGWTAQLEGEVRHPLLQGAGVGFNRIAGPAATPGNLNGVVLARLNTDMSVIDFEQDIRDVVNQIENAYWDLYFAYRLLESRKAARDRTLQVLKQIQAKGGNLPGGVAEQEALAEAQFYAYEIEIQNVLGGRLVEGTLANNGSRGGTFRGTVGIHVAERRLRLLMGVPLADGRLIRPARDPILARIVFDWDEVVSESMRRRTELRKQQIALHRREMEVVANRNFLLPQLDMIGRYRFRGFGKDLINSDRQPGLLVPPLTSPKFDNAFQDLTTGDFQEWLLGMEMSMPVGYRAAYNAVRNAQLQLARDRAVMEEAQRVITHDLSNAVTDLYRAYEVGRASYHRRLAVQKRLKLLEERNERTGRIEPAVLLDVYRQVADADAEYFRALVDQTVAIKNVHFEKGSLLDYTSVYLVDSQ</sequence>
<evidence type="ECO:0000256" key="4">
    <source>
        <dbReference type="ARBA" id="ARBA00023136"/>
    </source>
</evidence>
<comment type="subcellular location">
    <subcellularLocation>
        <location evidence="1">Cell outer membrane</location>
    </subcellularLocation>
</comment>
<gene>
    <name evidence="7" type="ORF">Pla52o_29550</name>
</gene>
<protein>
    <submittedName>
        <fullName evidence="7">Outer membrane efflux protein</fullName>
    </submittedName>
</protein>
<dbReference type="Gene3D" id="1.20.1600.10">
    <property type="entry name" value="Outer membrane efflux proteins (OEP)"/>
    <property type="match status" value="1"/>
</dbReference>
<dbReference type="Proteomes" id="UP000316304">
    <property type="component" value="Unassembled WGS sequence"/>
</dbReference>
<keyword evidence="3 6" id="KW-0812">Transmembrane</keyword>
<dbReference type="AlphaFoldDB" id="A0A5C6CKR4"/>
<comment type="caution">
    <text evidence="7">The sequence shown here is derived from an EMBL/GenBank/DDBJ whole genome shotgun (WGS) entry which is preliminary data.</text>
</comment>
<dbReference type="GO" id="GO:0015288">
    <property type="term" value="F:porin activity"/>
    <property type="evidence" value="ECO:0007669"/>
    <property type="project" value="TreeGrafter"/>
</dbReference>
<dbReference type="RefSeq" id="WP_197169222.1">
    <property type="nucleotide sequence ID" value="NZ_SJPT01000004.1"/>
</dbReference>
<dbReference type="GO" id="GO:1990281">
    <property type="term" value="C:efflux pump complex"/>
    <property type="evidence" value="ECO:0007669"/>
    <property type="project" value="TreeGrafter"/>
</dbReference>
<evidence type="ECO:0000313" key="7">
    <source>
        <dbReference type="EMBL" id="TWU23419.1"/>
    </source>
</evidence>
<keyword evidence="5" id="KW-0998">Cell outer membrane</keyword>
<dbReference type="PANTHER" id="PTHR30026">
    <property type="entry name" value="OUTER MEMBRANE PROTEIN TOLC"/>
    <property type="match status" value="1"/>
</dbReference>
<keyword evidence="4 6" id="KW-0472">Membrane</keyword>